<dbReference type="Proteomes" id="UP000800035">
    <property type="component" value="Unassembled WGS sequence"/>
</dbReference>
<gene>
    <name evidence="1" type="ORF">CC80DRAFT_372956</name>
</gene>
<name>A0A6A5U5M4_9PLEO</name>
<sequence length="78" mass="9075">MDPIQAAIDEIESREPGEDFSYTEIATRYGVNRSTLSRRHRGVTATRAANTINQQKLNPQHEQELVRYIKRLTERHIP</sequence>
<reference evidence="1" key="1">
    <citation type="journal article" date="2020" name="Stud. Mycol.">
        <title>101 Dothideomycetes genomes: a test case for predicting lifestyles and emergence of pathogens.</title>
        <authorList>
            <person name="Haridas S."/>
            <person name="Albert R."/>
            <person name="Binder M."/>
            <person name="Bloem J."/>
            <person name="Labutti K."/>
            <person name="Salamov A."/>
            <person name="Andreopoulos B."/>
            <person name="Baker S."/>
            <person name="Barry K."/>
            <person name="Bills G."/>
            <person name="Bluhm B."/>
            <person name="Cannon C."/>
            <person name="Castanera R."/>
            <person name="Culley D."/>
            <person name="Daum C."/>
            <person name="Ezra D."/>
            <person name="Gonzalez J."/>
            <person name="Henrissat B."/>
            <person name="Kuo A."/>
            <person name="Liang C."/>
            <person name="Lipzen A."/>
            <person name="Lutzoni F."/>
            <person name="Magnuson J."/>
            <person name="Mondo S."/>
            <person name="Nolan M."/>
            <person name="Ohm R."/>
            <person name="Pangilinan J."/>
            <person name="Park H.-J."/>
            <person name="Ramirez L."/>
            <person name="Alfaro M."/>
            <person name="Sun H."/>
            <person name="Tritt A."/>
            <person name="Yoshinaga Y."/>
            <person name="Zwiers L.-H."/>
            <person name="Turgeon B."/>
            <person name="Goodwin S."/>
            <person name="Spatafora J."/>
            <person name="Crous P."/>
            <person name="Grigoriev I."/>
        </authorList>
    </citation>
    <scope>NUCLEOTIDE SEQUENCE</scope>
    <source>
        <strain evidence="1">CBS 675.92</strain>
    </source>
</reference>
<evidence type="ECO:0000313" key="2">
    <source>
        <dbReference type="Proteomes" id="UP000800035"/>
    </source>
</evidence>
<keyword evidence="2" id="KW-1185">Reference proteome</keyword>
<dbReference type="OrthoDB" id="3942738at2759"/>
<accession>A0A6A5U5M4</accession>
<feature type="non-terminal residue" evidence="1">
    <location>
        <position position="78"/>
    </location>
</feature>
<evidence type="ECO:0000313" key="1">
    <source>
        <dbReference type="EMBL" id="KAF1959974.1"/>
    </source>
</evidence>
<proteinExistence type="predicted"/>
<organism evidence="1 2">
    <name type="scientific">Byssothecium circinans</name>
    <dbReference type="NCBI Taxonomy" id="147558"/>
    <lineage>
        <taxon>Eukaryota</taxon>
        <taxon>Fungi</taxon>
        <taxon>Dikarya</taxon>
        <taxon>Ascomycota</taxon>
        <taxon>Pezizomycotina</taxon>
        <taxon>Dothideomycetes</taxon>
        <taxon>Pleosporomycetidae</taxon>
        <taxon>Pleosporales</taxon>
        <taxon>Massarineae</taxon>
        <taxon>Massarinaceae</taxon>
        <taxon>Byssothecium</taxon>
    </lineage>
</organism>
<protein>
    <submittedName>
        <fullName evidence="1">Uncharacterized protein</fullName>
    </submittedName>
</protein>
<dbReference type="EMBL" id="ML976984">
    <property type="protein sequence ID" value="KAF1959974.1"/>
    <property type="molecule type" value="Genomic_DNA"/>
</dbReference>
<dbReference type="AlphaFoldDB" id="A0A6A5U5M4"/>